<evidence type="ECO:0000256" key="1">
    <source>
        <dbReference type="SAM" id="Phobius"/>
    </source>
</evidence>
<feature type="transmembrane region" description="Helical" evidence="1">
    <location>
        <begin position="71"/>
        <end position="98"/>
    </location>
</feature>
<accession>A0A895XT97</accession>
<organism evidence="2 3">
    <name type="scientific">Natronoglycomyces albus</name>
    <dbReference type="NCBI Taxonomy" id="2811108"/>
    <lineage>
        <taxon>Bacteria</taxon>
        <taxon>Bacillati</taxon>
        <taxon>Actinomycetota</taxon>
        <taxon>Actinomycetes</taxon>
        <taxon>Glycomycetales</taxon>
        <taxon>Glycomycetaceae</taxon>
        <taxon>Natronoglycomyces</taxon>
    </lineage>
</organism>
<dbReference type="KEGG" id="nav:JQS30_00605"/>
<keyword evidence="1" id="KW-1133">Transmembrane helix</keyword>
<evidence type="ECO:0000313" key="2">
    <source>
        <dbReference type="EMBL" id="QSB05480.1"/>
    </source>
</evidence>
<dbReference type="EMBL" id="CP070496">
    <property type="protein sequence ID" value="QSB05480.1"/>
    <property type="molecule type" value="Genomic_DNA"/>
</dbReference>
<name>A0A895XT97_9ACTN</name>
<keyword evidence="1" id="KW-0812">Transmembrane</keyword>
<dbReference type="AlphaFoldDB" id="A0A895XT97"/>
<sequence length="148" mass="15799">MAETTDQLRSGFGRLLTLVYIVFAVSAGVRAAYQIATKFSEAPVAYVLSALAAAIYLLAAIAMLRGGSIGWNVAAGACLIEFVGVIGVGALSVFYSTWFPADTVWSQFGAGYGYVPLVLPILGLGWLWHNRRAETIDSPEQTAGHNQR</sequence>
<keyword evidence="3" id="KW-1185">Reference proteome</keyword>
<feature type="transmembrane region" description="Helical" evidence="1">
    <location>
        <begin position="12"/>
        <end position="33"/>
    </location>
</feature>
<feature type="transmembrane region" description="Helical" evidence="1">
    <location>
        <begin position="45"/>
        <end position="64"/>
    </location>
</feature>
<dbReference type="RefSeq" id="WP_213171488.1">
    <property type="nucleotide sequence ID" value="NZ_CP070496.1"/>
</dbReference>
<keyword evidence="1" id="KW-0472">Membrane</keyword>
<evidence type="ECO:0000313" key="3">
    <source>
        <dbReference type="Proteomes" id="UP000662939"/>
    </source>
</evidence>
<reference evidence="2" key="1">
    <citation type="submission" date="2021-02" db="EMBL/GenBank/DDBJ databases">
        <title>Natronoglycomyces albus gen. nov., sp. nov, a haloalkaliphilic actinobacterium from a soda solonchak soil.</title>
        <authorList>
            <person name="Sorokin D.Y."/>
            <person name="Khijniak T.V."/>
            <person name="Zakharycheva A.P."/>
            <person name="Boueva O.V."/>
            <person name="Ariskina E.V."/>
            <person name="Hahnke R.L."/>
            <person name="Bunk B."/>
            <person name="Sproer C."/>
            <person name="Schumann P."/>
            <person name="Evtushenko L.I."/>
            <person name="Kublanov I.V."/>
        </authorList>
    </citation>
    <scope>NUCLEOTIDE SEQUENCE</scope>
    <source>
        <strain evidence="2">DSM 106290</strain>
    </source>
</reference>
<feature type="transmembrane region" description="Helical" evidence="1">
    <location>
        <begin position="110"/>
        <end position="128"/>
    </location>
</feature>
<gene>
    <name evidence="2" type="ORF">JQS30_00605</name>
</gene>
<proteinExistence type="predicted"/>
<evidence type="ECO:0008006" key="4">
    <source>
        <dbReference type="Google" id="ProtNLM"/>
    </source>
</evidence>
<protein>
    <recommendedName>
        <fullName evidence="4">Integral membrane protein</fullName>
    </recommendedName>
</protein>
<dbReference type="Proteomes" id="UP000662939">
    <property type="component" value="Chromosome"/>
</dbReference>